<reference evidence="4 5" key="1">
    <citation type="submission" date="2024-08" db="EMBL/GenBank/DDBJ databases">
        <title>Gnathostoma spinigerum genome.</title>
        <authorList>
            <person name="Gonzalez-Bertolin B."/>
            <person name="Monzon S."/>
            <person name="Zaballos A."/>
            <person name="Jimenez P."/>
            <person name="Dekumyoy P."/>
            <person name="Varona S."/>
            <person name="Cuesta I."/>
            <person name="Sumanam S."/>
            <person name="Adisakwattana P."/>
            <person name="Gasser R.B."/>
            <person name="Hernandez-Gonzalez A."/>
            <person name="Young N.D."/>
            <person name="Perteguer M.J."/>
        </authorList>
    </citation>
    <scope>NUCLEOTIDE SEQUENCE [LARGE SCALE GENOMIC DNA]</scope>
    <source>
        <strain evidence="4">AL3</strain>
        <tissue evidence="4">Liver</tissue>
    </source>
</reference>
<dbReference type="Proteomes" id="UP001608902">
    <property type="component" value="Unassembled WGS sequence"/>
</dbReference>
<dbReference type="InterPro" id="IPR013087">
    <property type="entry name" value="Znf_C2H2_type"/>
</dbReference>
<feature type="region of interest" description="Disordered" evidence="2">
    <location>
        <begin position="1"/>
        <end position="21"/>
    </location>
</feature>
<dbReference type="SUPFAM" id="SSF57667">
    <property type="entry name" value="beta-beta-alpha zinc fingers"/>
    <property type="match status" value="1"/>
</dbReference>
<keyword evidence="1" id="KW-0862">Zinc</keyword>
<dbReference type="InterPro" id="IPR036236">
    <property type="entry name" value="Znf_C2H2_sf"/>
</dbReference>
<organism evidence="4 5">
    <name type="scientific">Gnathostoma spinigerum</name>
    <dbReference type="NCBI Taxonomy" id="75299"/>
    <lineage>
        <taxon>Eukaryota</taxon>
        <taxon>Metazoa</taxon>
        <taxon>Ecdysozoa</taxon>
        <taxon>Nematoda</taxon>
        <taxon>Chromadorea</taxon>
        <taxon>Rhabditida</taxon>
        <taxon>Spirurina</taxon>
        <taxon>Gnathostomatomorpha</taxon>
        <taxon>Gnathostomatoidea</taxon>
        <taxon>Gnathostomatidae</taxon>
        <taxon>Gnathostoma</taxon>
    </lineage>
</organism>
<evidence type="ECO:0000256" key="2">
    <source>
        <dbReference type="SAM" id="MobiDB-lite"/>
    </source>
</evidence>
<dbReference type="PROSITE" id="PS00028">
    <property type="entry name" value="ZINC_FINGER_C2H2_1"/>
    <property type="match status" value="1"/>
</dbReference>
<dbReference type="SMART" id="SM00355">
    <property type="entry name" value="ZnF_C2H2"/>
    <property type="match status" value="1"/>
</dbReference>
<feature type="compositionally biased region" description="Low complexity" evidence="2">
    <location>
        <begin position="71"/>
        <end position="86"/>
    </location>
</feature>
<dbReference type="PROSITE" id="PS50157">
    <property type="entry name" value="ZINC_FINGER_C2H2_2"/>
    <property type="match status" value="1"/>
</dbReference>
<proteinExistence type="predicted"/>
<evidence type="ECO:0000259" key="3">
    <source>
        <dbReference type="PROSITE" id="PS50157"/>
    </source>
</evidence>
<evidence type="ECO:0000256" key="1">
    <source>
        <dbReference type="PROSITE-ProRule" id="PRU00042"/>
    </source>
</evidence>
<dbReference type="GO" id="GO:0008270">
    <property type="term" value="F:zinc ion binding"/>
    <property type="evidence" value="ECO:0007669"/>
    <property type="project" value="UniProtKB-KW"/>
</dbReference>
<feature type="region of interest" description="Disordered" evidence="2">
    <location>
        <begin position="44"/>
        <end position="94"/>
    </location>
</feature>
<name>A0ABD6F117_9BILA</name>
<dbReference type="Gene3D" id="3.30.160.60">
    <property type="entry name" value="Classic Zinc Finger"/>
    <property type="match status" value="1"/>
</dbReference>
<protein>
    <recommendedName>
        <fullName evidence="3">C2H2-type domain-containing protein</fullName>
    </recommendedName>
</protein>
<keyword evidence="5" id="KW-1185">Reference proteome</keyword>
<feature type="domain" description="C2H2-type" evidence="3">
    <location>
        <begin position="94"/>
        <end position="117"/>
    </location>
</feature>
<dbReference type="EMBL" id="JBGFUD010016780">
    <property type="protein sequence ID" value="MFH4984339.1"/>
    <property type="molecule type" value="Genomic_DNA"/>
</dbReference>
<keyword evidence="1" id="KW-0863">Zinc-finger</keyword>
<feature type="region of interest" description="Disordered" evidence="2">
    <location>
        <begin position="309"/>
        <end position="333"/>
    </location>
</feature>
<dbReference type="AlphaFoldDB" id="A0ABD6F117"/>
<comment type="caution">
    <text evidence="4">The sequence shown here is derived from an EMBL/GenBank/DDBJ whole genome shotgun (WGS) entry which is preliminary data.</text>
</comment>
<evidence type="ECO:0000313" key="5">
    <source>
        <dbReference type="Proteomes" id="UP001608902"/>
    </source>
</evidence>
<keyword evidence="1" id="KW-0479">Metal-binding</keyword>
<feature type="compositionally biased region" description="Polar residues" evidence="2">
    <location>
        <begin position="157"/>
        <end position="169"/>
    </location>
</feature>
<evidence type="ECO:0000313" key="4">
    <source>
        <dbReference type="EMBL" id="MFH4984339.1"/>
    </source>
</evidence>
<gene>
    <name evidence="4" type="ORF">AB6A40_011048</name>
</gene>
<sequence length="333" mass="36150">MEEDISNDSLRNELNEEGDSCVLADDRRYKYSADGCIKRYKNLQGRRQARQIHVSNDEPGVAMTTSDNATSSGSQSPLAQPPQSQSKNQNVRPYKCDQCSKRYKTPAGLSNHVRQTHQRIITNAQNYASGLYPVSPSAVSNATDSHSRSPSSSMESIQKSRLTQSPLPGVRVSTTSQFTQNNCSASAHPHHSSANATSIQVRSVGNVASTSRAPSKNSSHTFYNSIGGIAKTDILFTSENNPPEQTEEQEISSCAPQIKPVSRDALAFDLGAASRFQYRQGNAQPTGESSVVVTTTEASCATVTLTETKSYASPQLQPKRSQIYQPSPLENDT</sequence>
<feature type="region of interest" description="Disordered" evidence="2">
    <location>
        <begin position="137"/>
        <end position="169"/>
    </location>
</feature>
<accession>A0ABD6F117</accession>